<evidence type="ECO:0000259" key="2">
    <source>
        <dbReference type="Pfam" id="PF12146"/>
    </source>
</evidence>
<dbReference type="SUPFAM" id="SSF53474">
    <property type="entry name" value="alpha/beta-Hydrolases"/>
    <property type="match status" value="1"/>
</dbReference>
<reference evidence="3" key="1">
    <citation type="journal article" date="2022" name="Int. J. Syst. Evol. Microbiol.">
        <title>Prevotella lacticifex sp. nov., isolated from the rumen of cows.</title>
        <authorList>
            <person name="Shinkai T."/>
            <person name="Ikeyama N."/>
            <person name="Kumagai M."/>
            <person name="Ohmori H."/>
            <person name="Sakamoto M."/>
            <person name="Ohkuma M."/>
            <person name="Mitsumori M."/>
        </authorList>
    </citation>
    <scope>NUCLEOTIDE SEQUENCE</scope>
    <source>
        <strain evidence="3">R5076</strain>
    </source>
</reference>
<dbReference type="Proteomes" id="UP000825483">
    <property type="component" value="Unassembled WGS sequence"/>
</dbReference>
<keyword evidence="1" id="KW-0812">Transmembrane</keyword>
<proteinExistence type="predicted"/>
<dbReference type="PANTHER" id="PTHR43358">
    <property type="entry name" value="ALPHA/BETA-HYDROLASE"/>
    <property type="match status" value="1"/>
</dbReference>
<dbReference type="Pfam" id="PF12146">
    <property type="entry name" value="Hydrolase_4"/>
    <property type="match status" value="1"/>
</dbReference>
<keyword evidence="4" id="KW-1185">Reference proteome</keyword>
<organism evidence="3 4">
    <name type="scientific">Prevotella lacticifex</name>
    <dbReference type="NCBI Taxonomy" id="2854755"/>
    <lineage>
        <taxon>Bacteria</taxon>
        <taxon>Pseudomonadati</taxon>
        <taxon>Bacteroidota</taxon>
        <taxon>Bacteroidia</taxon>
        <taxon>Bacteroidales</taxon>
        <taxon>Prevotellaceae</taxon>
        <taxon>Prevotella</taxon>
    </lineage>
</organism>
<dbReference type="InterPro" id="IPR029058">
    <property type="entry name" value="AB_hydrolase_fold"/>
</dbReference>
<protein>
    <submittedName>
        <fullName evidence="3">Membrane protein</fullName>
    </submittedName>
</protein>
<name>A0A9R1C826_9BACT</name>
<evidence type="ECO:0000256" key="1">
    <source>
        <dbReference type="SAM" id="Phobius"/>
    </source>
</evidence>
<dbReference type="InterPro" id="IPR022742">
    <property type="entry name" value="Hydrolase_4"/>
</dbReference>
<dbReference type="GeneID" id="72468636"/>
<dbReference type="AlphaFoldDB" id="A0A9R1C826"/>
<accession>A0A9R1C826</accession>
<feature type="transmembrane region" description="Helical" evidence="1">
    <location>
        <begin position="7"/>
        <end position="27"/>
    </location>
</feature>
<dbReference type="EMBL" id="BPUB01000001">
    <property type="protein sequence ID" value="GJG57736.1"/>
    <property type="molecule type" value="Genomic_DNA"/>
</dbReference>
<gene>
    <name evidence="3" type="ORF">PRLR5076_05870</name>
</gene>
<comment type="caution">
    <text evidence="3">The sequence shown here is derived from an EMBL/GenBank/DDBJ whole genome shotgun (WGS) entry which is preliminary data.</text>
</comment>
<dbReference type="Gene3D" id="3.40.50.1820">
    <property type="entry name" value="alpha/beta hydrolase"/>
    <property type="match status" value="1"/>
</dbReference>
<keyword evidence="1" id="KW-0472">Membrane</keyword>
<keyword evidence="1" id="KW-1133">Transmembrane helix</keyword>
<dbReference type="InterPro" id="IPR052920">
    <property type="entry name" value="DNA-binding_regulatory"/>
</dbReference>
<sequence length="325" mass="37050">MKKLLKPLLAIIVLFVIIVVGGSFYMLSYSLLPSHNKGRNEAYMWKLMKHRCPGDSLWLDSLRASHALRDTFVIAADGDRHHAVYLWPNNRKKFNHKVAVLVHGYTDDYISMLPIAHIYYKMGYGIMLPDLHGNGRSDGQEQQMGWKDCKDVRQWIAVATDIFGCEKAEGKRMVPNIVVHGVSMGAATVMCLSGDPLPYNVRCFVEDCGYTSAWDEFSLQLKERFALPDFPLMYSTSALCRLRYGWSFGQASPIRQVAKCQRPMLLIHGDHDTFVPTAMVYELYKAKPAPKCLWVATDARHARSYDKHPGEYARCVSSFVNKYMH</sequence>
<dbReference type="RefSeq" id="WP_223928211.1">
    <property type="nucleotide sequence ID" value="NZ_BPTU01000004.1"/>
</dbReference>
<evidence type="ECO:0000313" key="4">
    <source>
        <dbReference type="Proteomes" id="UP000825483"/>
    </source>
</evidence>
<evidence type="ECO:0000313" key="3">
    <source>
        <dbReference type="EMBL" id="GJG57736.1"/>
    </source>
</evidence>
<dbReference type="PANTHER" id="PTHR43358:SF4">
    <property type="entry name" value="ALPHA_BETA HYDROLASE FOLD-1 DOMAIN-CONTAINING PROTEIN"/>
    <property type="match status" value="1"/>
</dbReference>
<feature type="domain" description="Serine aminopeptidase S33" evidence="2">
    <location>
        <begin position="97"/>
        <end position="191"/>
    </location>
</feature>